<evidence type="ECO:0000313" key="2">
    <source>
        <dbReference type="EMBL" id="MTE14902.1"/>
    </source>
</evidence>
<dbReference type="InterPro" id="IPR051606">
    <property type="entry name" value="Polyketide_Oxido-like"/>
</dbReference>
<dbReference type="GO" id="GO:0004074">
    <property type="term" value="F:biliverdin reductase [NAD(P)H] activity"/>
    <property type="evidence" value="ECO:0007669"/>
    <property type="project" value="TreeGrafter"/>
</dbReference>
<dbReference type="SUPFAM" id="SSF51735">
    <property type="entry name" value="NAD(P)-binding Rossmann-fold domains"/>
    <property type="match status" value="1"/>
</dbReference>
<evidence type="ECO:0000259" key="1">
    <source>
        <dbReference type="Pfam" id="PF13460"/>
    </source>
</evidence>
<dbReference type="Proteomes" id="UP000432464">
    <property type="component" value="Unassembled WGS sequence"/>
</dbReference>
<dbReference type="Pfam" id="PF13460">
    <property type="entry name" value="NAD_binding_10"/>
    <property type="match status" value="1"/>
</dbReference>
<organism evidence="2 3">
    <name type="scientific">Nocardia aurantiaca</name>
    <dbReference type="NCBI Taxonomy" id="2675850"/>
    <lineage>
        <taxon>Bacteria</taxon>
        <taxon>Bacillati</taxon>
        <taxon>Actinomycetota</taxon>
        <taxon>Actinomycetes</taxon>
        <taxon>Mycobacteriales</taxon>
        <taxon>Nocardiaceae</taxon>
        <taxon>Nocardia</taxon>
    </lineage>
</organism>
<keyword evidence="3" id="KW-1185">Reference proteome</keyword>
<sequence>MNIAIFGATGTVGRHIVARALAAGHQVTALTRDPANLTTTPHERLRIEVGDVLDPVAVERTVIGQDAVIVALGAGRKGVVRAEGTRRIIEAMDRTGVKRLICQSSLGVGDSRGNLNFVWKYVMFGMLLRQAYADHVRQEEYVLASDLDWTIVRPSAFTDGPATGKYRRDLPPTETGLSLKISRADIADFLVEQLTGSTYVRRTPGISN</sequence>
<gene>
    <name evidence="2" type="ORF">GLP40_19275</name>
</gene>
<dbReference type="PANTHER" id="PTHR43355:SF2">
    <property type="entry name" value="FLAVIN REDUCTASE (NADPH)"/>
    <property type="match status" value="1"/>
</dbReference>
<dbReference type="EMBL" id="WMBB01000008">
    <property type="protein sequence ID" value="MTE14902.1"/>
    <property type="molecule type" value="Genomic_DNA"/>
</dbReference>
<dbReference type="PANTHER" id="PTHR43355">
    <property type="entry name" value="FLAVIN REDUCTASE (NADPH)"/>
    <property type="match status" value="1"/>
</dbReference>
<dbReference type="CDD" id="cd05244">
    <property type="entry name" value="BVR-B_like_SDR_a"/>
    <property type="match status" value="1"/>
</dbReference>
<comment type="caution">
    <text evidence="2">The sequence shown here is derived from an EMBL/GenBank/DDBJ whole genome shotgun (WGS) entry which is preliminary data.</text>
</comment>
<dbReference type="Gene3D" id="3.40.50.720">
    <property type="entry name" value="NAD(P)-binding Rossmann-like Domain"/>
    <property type="match status" value="1"/>
</dbReference>
<dbReference type="InterPro" id="IPR036291">
    <property type="entry name" value="NAD(P)-bd_dom_sf"/>
</dbReference>
<reference evidence="2 3" key="1">
    <citation type="submission" date="2019-11" db="EMBL/GenBank/DDBJ databases">
        <title>Nocardia sp. nov. CT2-14 isolated from soil.</title>
        <authorList>
            <person name="Kanchanasin P."/>
            <person name="Tanasupawat S."/>
            <person name="Yuki M."/>
            <person name="Kudo T."/>
        </authorList>
    </citation>
    <scope>NUCLEOTIDE SEQUENCE [LARGE SCALE GENOMIC DNA]</scope>
    <source>
        <strain evidence="2 3">CT2-14</strain>
    </source>
</reference>
<dbReference type="InterPro" id="IPR016040">
    <property type="entry name" value="NAD(P)-bd_dom"/>
</dbReference>
<dbReference type="AlphaFoldDB" id="A0A6I3KXV7"/>
<accession>A0A6I3KXV7</accession>
<protein>
    <submittedName>
        <fullName evidence="2">NAD(P)H-binding protein</fullName>
    </submittedName>
</protein>
<dbReference type="RefSeq" id="WP_154789296.1">
    <property type="nucleotide sequence ID" value="NZ_WMBB01000008.1"/>
</dbReference>
<feature type="domain" description="NAD(P)-binding" evidence="1">
    <location>
        <begin position="7"/>
        <end position="195"/>
    </location>
</feature>
<proteinExistence type="predicted"/>
<name>A0A6I3KXV7_9NOCA</name>
<dbReference type="GO" id="GO:0042602">
    <property type="term" value="F:riboflavin reductase (NADPH) activity"/>
    <property type="evidence" value="ECO:0007669"/>
    <property type="project" value="TreeGrafter"/>
</dbReference>
<evidence type="ECO:0000313" key="3">
    <source>
        <dbReference type="Proteomes" id="UP000432464"/>
    </source>
</evidence>